<evidence type="ECO:0000256" key="6">
    <source>
        <dbReference type="ARBA" id="ARBA00022825"/>
    </source>
</evidence>
<name>A0A0C3C359_PILCF</name>
<dbReference type="InterPro" id="IPR051167">
    <property type="entry name" value="Prolyl_oligopep/macrocyclase"/>
</dbReference>
<evidence type="ECO:0000256" key="5">
    <source>
        <dbReference type="ARBA" id="ARBA00022801"/>
    </source>
</evidence>
<dbReference type="InParanoid" id="A0A0C3C359"/>
<keyword evidence="6 7" id="KW-0720">Serine protease</keyword>
<reference evidence="11" key="2">
    <citation type="submission" date="2015-01" db="EMBL/GenBank/DDBJ databases">
        <title>Evolutionary Origins and Diversification of the Mycorrhizal Mutualists.</title>
        <authorList>
            <consortium name="DOE Joint Genome Institute"/>
            <consortium name="Mycorrhizal Genomics Consortium"/>
            <person name="Kohler A."/>
            <person name="Kuo A."/>
            <person name="Nagy L.G."/>
            <person name="Floudas D."/>
            <person name="Copeland A."/>
            <person name="Barry K.W."/>
            <person name="Cichocki N."/>
            <person name="Veneault-Fourrey C."/>
            <person name="LaButti K."/>
            <person name="Lindquist E.A."/>
            <person name="Lipzen A."/>
            <person name="Lundell T."/>
            <person name="Morin E."/>
            <person name="Murat C."/>
            <person name="Riley R."/>
            <person name="Ohm R."/>
            <person name="Sun H."/>
            <person name="Tunlid A."/>
            <person name="Henrissat B."/>
            <person name="Grigoriev I.V."/>
            <person name="Hibbett D.S."/>
            <person name="Martin F."/>
        </authorList>
    </citation>
    <scope>NUCLEOTIDE SEQUENCE [LARGE SCALE GENOMIC DNA]</scope>
    <source>
        <strain evidence="11">F 1598</strain>
    </source>
</reference>
<dbReference type="HOGENOM" id="CLU_011290_1_1_1"/>
<sequence>MSTTPWIPNMYPPARRSDHVDVYKSEAKGQVKVADPYQWLENNSAETNEWITAQEAFTRQYLEQNPDRVKLEKEIRTNMDYAKVSAPSLKHDGRWYWNYNSGLQAQPVLYRSKDKTLPDFSKESGPGGEVFFDPNMLSEDGTAALATDAFSHGSGEYYAYGISLSGSDFCTIYVRRTDCPLAEVDGVRPNHHDKRLPEEIRFVKFSSITWTHDSKGFFYQRYPDRESHGLATEDKAGTETQGDTNAMLYYHKIGTSQAEDILVVKDDENPEWVWGVDISEVDGRYLILYINKDTDRKNKLWIADLATNEIGPNMKWNKLVDNFDAAHEVFANDGTKLYIRTNEDAPQYKIVTLDLADDKRERTIVIPEDTEANLEYILSVNDGTFAIIYKRNVIDEIYLYSLKGKRLKRLAPDHVGAAFVTGRRTESDLFVTMTGFTTPGTIARYDFNQRDEEKRWSIYQTTSVSGLDPADFIAKQVWYESKDGTNVPMFVVRHKATQLDGTAPAIQYGYGGFSISIDPFFSTSILTFVQKYGVILAVPNIRGGGEFGEEWHRGGIKERKINVFNDFIAASQYLVINKYAAAGQIAINGGSNGGLLVAACVNMAPEGTFGAAVAEVGVLDLLKFADFTIGKAWTSDYGNPHDAHDFDFIYPISPLHNVPTDRILPPTILLTADHDDRVVPLHSFKHAATLQHTVPHNPHPLLIRIDKKAGHGAGKATEQRIKEAADKWGFVAQSLGLKWKDLVE</sequence>
<feature type="domain" description="Peptidase S9 prolyl oligopeptidase catalytic" evidence="8">
    <location>
        <begin position="522"/>
        <end position="736"/>
    </location>
</feature>
<dbReference type="InterPro" id="IPR002471">
    <property type="entry name" value="Pept_S9_AS"/>
</dbReference>
<dbReference type="Pfam" id="PF00326">
    <property type="entry name" value="Peptidase_S9"/>
    <property type="match status" value="1"/>
</dbReference>
<dbReference type="PANTHER" id="PTHR42881:SF2">
    <property type="entry name" value="PROLYL ENDOPEPTIDASE"/>
    <property type="match status" value="1"/>
</dbReference>
<keyword evidence="4 7" id="KW-0645">Protease</keyword>
<dbReference type="InterPro" id="IPR029058">
    <property type="entry name" value="AB_hydrolase_fold"/>
</dbReference>
<evidence type="ECO:0000256" key="4">
    <source>
        <dbReference type="ARBA" id="ARBA00022670"/>
    </source>
</evidence>
<dbReference type="InterPro" id="IPR002470">
    <property type="entry name" value="Peptidase_S9A"/>
</dbReference>
<keyword evidence="5 7" id="KW-0378">Hydrolase</keyword>
<dbReference type="Proteomes" id="UP000054166">
    <property type="component" value="Unassembled WGS sequence"/>
</dbReference>
<evidence type="ECO:0000256" key="2">
    <source>
        <dbReference type="ARBA" id="ARBA00005228"/>
    </source>
</evidence>
<dbReference type="InterPro" id="IPR001375">
    <property type="entry name" value="Peptidase_S9_cat"/>
</dbReference>
<dbReference type="GO" id="GO:0006508">
    <property type="term" value="P:proteolysis"/>
    <property type="evidence" value="ECO:0007669"/>
    <property type="project" value="UniProtKB-KW"/>
</dbReference>
<dbReference type="FunFam" id="3.40.50.1820:FF:000005">
    <property type="entry name" value="Prolyl endopeptidase"/>
    <property type="match status" value="1"/>
</dbReference>
<dbReference type="InterPro" id="IPR023302">
    <property type="entry name" value="Pept_S9A_N"/>
</dbReference>
<evidence type="ECO:0000313" key="11">
    <source>
        <dbReference type="Proteomes" id="UP000054166"/>
    </source>
</evidence>
<protein>
    <recommendedName>
        <fullName evidence="7">Prolyl endopeptidase</fullName>
        <ecNumber evidence="7">3.4.21.-</ecNumber>
    </recommendedName>
</protein>
<dbReference type="EMBL" id="KN832989">
    <property type="protein sequence ID" value="KIM84007.1"/>
    <property type="molecule type" value="Genomic_DNA"/>
</dbReference>
<evidence type="ECO:0000259" key="9">
    <source>
        <dbReference type="Pfam" id="PF02897"/>
    </source>
</evidence>
<dbReference type="GO" id="GO:0005829">
    <property type="term" value="C:cytosol"/>
    <property type="evidence" value="ECO:0007669"/>
    <property type="project" value="TreeGrafter"/>
</dbReference>
<dbReference type="OrthoDB" id="248387at2759"/>
<dbReference type="EC" id="3.4.21.-" evidence="7"/>
<dbReference type="AlphaFoldDB" id="A0A0C3C359"/>
<gene>
    <name evidence="10" type="ORF">PILCRDRAFT_819034</name>
</gene>
<dbReference type="Pfam" id="PF02897">
    <property type="entry name" value="Peptidase_S9_N"/>
    <property type="match status" value="1"/>
</dbReference>
<dbReference type="SUPFAM" id="SSF53474">
    <property type="entry name" value="alpha/beta-Hydrolases"/>
    <property type="match status" value="1"/>
</dbReference>
<evidence type="ECO:0000259" key="8">
    <source>
        <dbReference type="Pfam" id="PF00326"/>
    </source>
</evidence>
<proteinExistence type="inferred from homology"/>
<reference evidence="10 11" key="1">
    <citation type="submission" date="2014-04" db="EMBL/GenBank/DDBJ databases">
        <authorList>
            <consortium name="DOE Joint Genome Institute"/>
            <person name="Kuo A."/>
            <person name="Tarkka M."/>
            <person name="Buscot F."/>
            <person name="Kohler A."/>
            <person name="Nagy L.G."/>
            <person name="Floudas D."/>
            <person name="Copeland A."/>
            <person name="Barry K.W."/>
            <person name="Cichocki N."/>
            <person name="Veneault-Fourrey C."/>
            <person name="LaButti K."/>
            <person name="Lindquist E.A."/>
            <person name="Lipzen A."/>
            <person name="Lundell T."/>
            <person name="Morin E."/>
            <person name="Murat C."/>
            <person name="Sun H."/>
            <person name="Tunlid A."/>
            <person name="Henrissat B."/>
            <person name="Grigoriev I.V."/>
            <person name="Hibbett D.S."/>
            <person name="Martin F."/>
            <person name="Nordberg H.P."/>
            <person name="Cantor M.N."/>
            <person name="Hua S.X."/>
        </authorList>
    </citation>
    <scope>NUCLEOTIDE SEQUENCE [LARGE SCALE GENOMIC DNA]</scope>
    <source>
        <strain evidence="10 11">F 1598</strain>
    </source>
</reference>
<evidence type="ECO:0000256" key="3">
    <source>
        <dbReference type="ARBA" id="ARBA00011245"/>
    </source>
</evidence>
<accession>A0A0C3C359</accession>
<comment type="similarity">
    <text evidence="2 7">Belongs to the peptidase S9A family.</text>
</comment>
<keyword evidence="11" id="KW-1185">Reference proteome</keyword>
<dbReference type="PRINTS" id="PR00862">
    <property type="entry name" value="PROLIGOPTASE"/>
</dbReference>
<dbReference type="Gene3D" id="3.40.50.1820">
    <property type="entry name" value="alpha/beta hydrolase"/>
    <property type="match status" value="1"/>
</dbReference>
<dbReference type="GO" id="GO:0004252">
    <property type="term" value="F:serine-type endopeptidase activity"/>
    <property type="evidence" value="ECO:0007669"/>
    <property type="project" value="UniProtKB-UniRule"/>
</dbReference>
<comment type="subunit">
    <text evidence="3">Monomer.</text>
</comment>
<dbReference type="Gene3D" id="2.130.10.120">
    <property type="entry name" value="Prolyl oligopeptidase, N-terminal domain"/>
    <property type="match status" value="1"/>
</dbReference>
<feature type="non-terminal residue" evidence="10">
    <location>
        <position position="1"/>
    </location>
</feature>
<organism evidence="10 11">
    <name type="scientific">Piloderma croceum (strain F 1598)</name>
    <dbReference type="NCBI Taxonomy" id="765440"/>
    <lineage>
        <taxon>Eukaryota</taxon>
        <taxon>Fungi</taxon>
        <taxon>Dikarya</taxon>
        <taxon>Basidiomycota</taxon>
        <taxon>Agaricomycotina</taxon>
        <taxon>Agaricomycetes</taxon>
        <taxon>Agaricomycetidae</taxon>
        <taxon>Atheliales</taxon>
        <taxon>Atheliaceae</taxon>
        <taxon>Piloderma</taxon>
    </lineage>
</organism>
<feature type="domain" description="Peptidase S9A N-terminal" evidence="9">
    <location>
        <begin position="12"/>
        <end position="453"/>
    </location>
</feature>
<dbReference type="PROSITE" id="PS00708">
    <property type="entry name" value="PRO_ENDOPEP_SER"/>
    <property type="match status" value="1"/>
</dbReference>
<evidence type="ECO:0000313" key="10">
    <source>
        <dbReference type="EMBL" id="KIM84007.1"/>
    </source>
</evidence>
<comment type="catalytic activity">
    <reaction evidence="1">
        <text>Hydrolysis of Pro-|-Xaa &gt;&gt; Ala-|-Xaa in oligopeptides.</text>
        <dbReference type="EC" id="3.4.21.26"/>
    </reaction>
</comment>
<dbReference type="SUPFAM" id="SSF50993">
    <property type="entry name" value="Peptidase/esterase 'gauge' domain"/>
    <property type="match status" value="1"/>
</dbReference>
<dbReference type="GO" id="GO:0070012">
    <property type="term" value="F:oligopeptidase activity"/>
    <property type="evidence" value="ECO:0007669"/>
    <property type="project" value="TreeGrafter"/>
</dbReference>
<dbReference type="PANTHER" id="PTHR42881">
    <property type="entry name" value="PROLYL ENDOPEPTIDASE"/>
    <property type="match status" value="1"/>
</dbReference>
<evidence type="ECO:0000256" key="7">
    <source>
        <dbReference type="RuleBase" id="RU368024"/>
    </source>
</evidence>
<dbReference type="FunFam" id="2.130.10.120:FF:000001">
    <property type="entry name" value="Prolyl endopeptidase"/>
    <property type="match status" value="1"/>
</dbReference>
<evidence type="ECO:0000256" key="1">
    <source>
        <dbReference type="ARBA" id="ARBA00001070"/>
    </source>
</evidence>